<feature type="region of interest" description="Disordered" evidence="7">
    <location>
        <begin position="51"/>
        <end position="149"/>
    </location>
</feature>
<dbReference type="PANTHER" id="PTHR12198:SF0">
    <property type="entry name" value="HOMEOBOX PROTEIN PROSPERO"/>
    <property type="match status" value="1"/>
</dbReference>
<dbReference type="PROSITE" id="PS51818">
    <property type="entry name" value="HOMEO_PROSPERO"/>
    <property type="match status" value="1"/>
</dbReference>
<dbReference type="GO" id="GO:0048468">
    <property type="term" value="P:cell development"/>
    <property type="evidence" value="ECO:0007669"/>
    <property type="project" value="UniProtKB-ARBA"/>
</dbReference>
<dbReference type="InterPro" id="IPR009057">
    <property type="entry name" value="Homeodomain-like_sf"/>
</dbReference>
<organism evidence="9 10">
    <name type="scientific">Trichinella pseudospiralis</name>
    <name type="common">Parasitic roundworm</name>
    <dbReference type="NCBI Taxonomy" id="6337"/>
    <lineage>
        <taxon>Eukaryota</taxon>
        <taxon>Metazoa</taxon>
        <taxon>Ecdysozoa</taxon>
        <taxon>Nematoda</taxon>
        <taxon>Enoplea</taxon>
        <taxon>Dorylaimia</taxon>
        <taxon>Trichinellida</taxon>
        <taxon>Trichinellidae</taxon>
        <taxon>Trichinella</taxon>
    </lineage>
</organism>
<dbReference type="InterPro" id="IPR037131">
    <property type="entry name" value="Homeo_prospero_dom_sf"/>
</dbReference>
<dbReference type="Pfam" id="PF05044">
    <property type="entry name" value="HPD"/>
    <property type="match status" value="2"/>
</dbReference>
<feature type="compositionally biased region" description="Polar residues" evidence="7">
    <location>
        <begin position="128"/>
        <end position="149"/>
    </location>
</feature>
<dbReference type="InterPro" id="IPR039350">
    <property type="entry name" value="Prospero_homeodomain"/>
</dbReference>
<reference evidence="9 10" key="1">
    <citation type="submission" date="2015-01" db="EMBL/GenBank/DDBJ databases">
        <title>Evolution of Trichinella species and genotypes.</title>
        <authorList>
            <person name="Korhonen P.K."/>
            <person name="Edoardo P."/>
            <person name="Giuseppe L.R."/>
            <person name="Gasser R.B."/>
        </authorList>
    </citation>
    <scope>NUCLEOTIDE SEQUENCE [LARGE SCALE GENOMIC DNA]</scope>
    <source>
        <strain evidence="9">ISS470</strain>
    </source>
</reference>
<evidence type="ECO:0000259" key="8">
    <source>
        <dbReference type="PROSITE" id="PS51818"/>
    </source>
</evidence>
<comment type="caution">
    <text evidence="9">The sequence shown here is derived from an EMBL/GenBank/DDBJ whole genome shotgun (WGS) entry which is preliminary data.</text>
</comment>
<comment type="subcellular location">
    <subcellularLocation>
        <location evidence="1">Nucleus</location>
    </subcellularLocation>
</comment>
<dbReference type="PANTHER" id="PTHR12198">
    <property type="entry name" value="HOMEOBOX PROTEIN PROSPERO/PROX-1/CEH-26"/>
    <property type="match status" value="1"/>
</dbReference>
<evidence type="ECO:0000256" key="1">
    <source>
        <dbReference type="ARBA" id="ARBA00004123"/>
    </source>
</evidence>
<dbReference type="EMBL" id="JYDT01000102">
    <property type="protein sequence ID" value="KRY84960.1"/>
    <property type="molecule type" value="Genomic_DNA"/>
</dbReference>
<feature type="domain" description="Prospero" evidence="8">
    <location>
        <begin position="558"/>
        <end position="760"/>
    </location>
</feature>
<evidence type="ECO:0000256" key="7">
    <source>
        <dbReference type="SAM" id="MobiDB-lite"/>
    </source>
</evidence>
<dbReference type="GO" id="GO:0000981">
    <property type="term" value="F:DNA-binding transcription factor activity, RNA polymerase II-specific"/>
    <property type="evidence" value="ECO:0007669"/>
    <property type="project" value="TreeGrafter"/>
</dbReference>
<keyword evidence="5" id="KW-0804">Transcription</keyword>
<feature type="region of interest" description="Disordered" evidence="7">
    <location>
        <begin position="477"/>
        <end position="501"/>
    </location>
</feature>
<dbReference type="GO" id="GO:0005634">
    <property type="term" value="C:nucleus"/>
    <property type="evidence" value="ECO:0007669"/>
    <property type="project" value="UniProtKB-SubCell"/>
</dbReference>
<keyword evidence="4 9" id="KW-0371">Homeobox</keyword>
<feature type="region of interest" description="Disordered" evidence="7">
    <location>
        <begin position="532"/>
        <end position="555"/>
    </location>
</feature>
<dbReference type="OrthoDB" id="10038576at2759"/>
<accession>A0A0V1FG34</accession>
<dbReference type="SUPFAM" id="SSF46689">
    <property type="entry name" value="Homeodomain-like"/>
    <property type="match status" value="2"/>
</dbReference>
<dbReference type="InterPro" id="IPR023082">
    <property type="entry name" value="Homeo_prospero_dom"/>
</dbReference>
<dbReference type="GO" id="GO:0000978">
    <property type="term" value="F:RNA polymerase II cis-regulatory region sequence-specific DNA binding"/>
    <property type="evidence" value="ECO:0007669"/>
    <property type="project" value="TreeGrafter"/>
</dbReference>
<keyword evidence="2" id="KW-0805">Transcription regulation</keyword>
<name>A0A0V1FG34_TRIPS</name>
<keyword evidence="10" id="KW-1185">Reference proteome</keyword>
<keyword evidence="3 9" id="KW-0238">DNA-binding</keyword>
<dbReference type="AlphaFoldDB" id="A0A0V1FG34"/>
<evidence type="ECO:0000256" key="5">
    <source>
        <dbReference type="ARBA" id="ARBA00023163"/>
    </source>
</evidence>
<protein>
    <submittedName>
        <fullName evidence="9">Homeobox protein prospero</fullName>
    </submittedName>
</protein>
<feature type="region of interest" description="Disordered" evidence="7">
    <location>
        <begin position="170"/>
        <end position="213"/>
    </location>
</feature>
<keyword evidence="6" id="KW-0539">Nucleus</keyword>
<feature type="compositionally biased region" description="Polar residues" evidence="7">
    <location>
        <begin position="178"/>
        <end position="195"/>
    </location>
</feature>
<dbReference type="Proteomes" id="UP000054995">
    <property type="component" value="Unassembled WGS sequence"/>
</dbReference>
<evidence type="ECO:0000313" key="9">
    <source>
        <dbReference type="EMBL" id="KRY84960.1"/>
    </source>
</evidence>
<evidence type="ECO:0000313" key="10">
    <source>
        <dbReference type="Proteomes" id="UP000054995"/>
    </source>
</evidence>
<gene>
    <name evidence="9" type="primary">pros</name>
    <name evidence="9" type="ORF">T4D_7215</name>
</gene>
<proteinExistence type="predicted"/>
<evidence type="ECO:0000256" key="2">
    <source>
        <dbReference type="ARBA" id="ARBA00023015"/>
    </source>
</evidence>
<feature type="compositionally biased region" description="Polar residues" evidence="7">
    <location>
        <begin position="92"/>
        <end position="104"/>
    </location>
</feature>
<evidence type="ECO:0000256" key="6">
    <source>
        <dbReference type="ARBA" id="ARBA00023242"/>
    </source>
</evidence>
<dbReference type="Gene3D" id="1.10.10.500">
    <property type="entry name" value="Homeo-prospero domain"/>
    <property type="match status" value="2"/>
</dbReference>
<evidence type="ECO:0000256" key="4">
    <source>
        <dbReference type="ARBA" id="ARBA00023155"/>
    </source>
</evidence>
<evidence type="ECO:0000256" key="3">
    <source>
        <dbReference type="ARBA" id="ARBA00023125"/>
    </source>
</evidence>
<dbReference type="GO" id="GO:0007399">
    <property type="term" value="P:nervous system development"/>
    <property type="evidence" value="ECO:0007669"/>
    <property type="project" value="UniProtKB-ARBA"/>
</dbReference>
<sequence>MSVGFQTSPNHQSFAGSFPSAALSLTNSFAKSNTFYPGYQSENGRLQQNIKDCSVEKPKTKLKRVRQRVDAGEPRNTYSSIFCFSSPGRGGQSSNAEESTSPVTESLGEEESFKGSLDCSSSEKNDSAEMSITSENQLNRTISDADGTQMQKKARVENIINYIQSVSPCVSASMSSSGNSPEPQAGSQTISQQTTSRRKRYQPQQLETRGQVDSFYDEEEEDCEDMIDDDTDEMELNERKVQASLADSSTVQNESPKQTICADIDKRNLKDMQNELLIMQRRYIETLTEHQRLAFLKNEFTMDDSKRRDGLELLLSAKEIQTLADRFKSQLMSTMTSCIDKAVENFLQSLRSASVMPIAMNLRSRQATSAELSNGSIAAPRNGLFFNEPHLRPFYCGPFGYSNPLAPGSFPLGPTLNAPGCFPPRHTDASSIYPAFQGCFNFHPMAASLQGGDSTKPTTTAGVTEPATAFSGLVMPRKRRSKVTDTRVNRVTPGRSDESQNEYRQTGNFLAGGYPPSMVAVAGGFGYDEAEFEPNSPSQSEGTEAEVTHGTEIPQAQNTTLTPMHLRKAKLMFFYTRYPSSVLLKAFFPDIRFNKNNTAQLVKWFSNFRCFSTPTSVIVRRPLALKRPAMIVHCRHCALPRPPFADNYDFHFREFYYIQMEKYARQAVSEGARSEADITVTVDSELYKVLNLHYNRNNHVQAPASFRRVVEATLHEFFNAVLSGRDAEPSWKKSIYKVIARMDDQIPEYFKSPNFLEQLE</sequence>